<dbReference type="InParanoid" id="B4D1J3"/>
<dbReference type="RefSeq" id="WP_006980106.1">
    <property type="nucleotide sequence ID" value="NZ_ABVL01000007.1"/>
</dbReference>
<reference evidence="2 3" key="1">
    <citation type="journal article" date="2011" name="J. Bacteriol.">
        <title>Genome sequence of Chthoniobacter flavus Ellin428, an aerobic heterotrophic soil bacterium.</title>
        <authorList>
            <person name="Kant R."/>
            <person name="van Passel M.W."/>
            <person name="Palva A."/>
            <person name="Lucas S."/>
            <person name="Lapidus A."/>
            <person name="Glavina Del Rio T."/>
            <person name="Dalin E."/>
            <person name="Tice H."/>
            <person name="Bruce D."/>
            <person name="Goodwin L."/>
            <person name="Pitluck S."/>
            <person name="Larimer F.W."/>
            <person name="Land M.L."/>
            <person name="Hauser L."/>
            <person name="Sangwan P."/>
            <person name="de Vos W.M."/>
            <person name="Janssen P.H."/>
            <person name="Smidt H."/>
        </authorList>
    </citation>
    <scope>NUCLEOTIDE SEQUENCE [LARGE SCALE GENOMIC DNA]</scope>
    <source>
        <strain evidence="2 3">Ellin428</strain>
    </source>
</reference>
<proteinExistence type="predicted"/>
<protein>
    <recommendedName>
        <fullName evidence="1">Spore protein YkvP/CgeB glycosyl transferase-like domain-containing protein</fullName>
    </recommendedName>
</protein>
<dbReference type="STRING" id="497964.CfE428DRAFT_2781"/>
<comment type="caution">
    <text evidence="2">The sequence shown here is derived from an EMBL/GenBank/DDBJ whole genome shotgun (WGS) entry which is preliminary data.</text>
</comment>
<evidence type="ECO:0000259" key="1">
    <source>
        <dbReference type="Pfam" id="PF13524"/>
    </source>
</evidence>
<dbReference type="InterPro" id="IPR055259">
    <property type="entry name" value="YkvP/CgeB_Glyco_trans-like"/>
</dbReference>
<keyword evidence="3" id="KW-1185">Reference proteome</keyword>
<evidence type="ECO:0000313" key="2">
    <source>
        <dbReference type="EMBL" id="EDY19605.1"/>
    </source>
</evidence>
<dbReference type="AlphaFoldDB" id="B4D1J3"/>
<accession>B4D1J3</accession>
<sequence length="352" mass="40237">MRIFYAADSSPNPDFASNLWRRNLHDSLVSLGNEVIEFDYDLAETFRHLEDAPFIVQNRPRLGEALLAQIRAAHAEKPLQVFFSYFYDACVEPAVIDAIRGLGIATVNWFCNASYQLHLVSGLAPHYDWCLVPEHFRLDDYRALGARPIYCQEAANPRTYQPCEVPLEFDVAFVGQCYADRPDIVLWLREQGLDVRVWGARWEYHVPPPSRNPLRHWLGNSRGLPAHAVGGVLDDASLVQLYSKARINLGFATVGDNRNAPRVTQVRLRDFEVPMSGGFYLAEHSDELAEFFTPGVEIETWRTREELLEKCRHYLAHDDQRRAIAAAGRARALREHTWEHRFTAAFQTMGLA</sequence>
<dbReference type="Pfam" id="PF13524">
    <property type="entry name" value="Glyco_trans_1_2"/>
    <property type="match status" value="1"/>
</dbReference>
<dbReference type="EMBL" id="ABVL01000007">
    <property type="protein sequence ID" value="EDY19605.1"/>
    <property type="molecule type" value="Genomic_DNA"/>
</dbReference>
<gene>
    <name evidence="2" type="ORF">CfE428DRAFT_2781</name>
</gene>
<name>B4D1J3_9BACT</name>
<dbReference type="Proteomes" id="UP000005824">
    <property type="component" value="Unassembled WGS sequence"/>
</dbReference>
<dbReference type="eggNOG" id="COG4641">
    <property type="taxonomic scope" value="Bacteria"/>
</dbReference>
<evidence type="ECO:0000313" key="3">
    <source>
        <dbReference type="Proteomes" id="UP000005824"/>
    </source>
</evidence>
<organism evidence="2 3">
    <name type="scientific">Chthoniobacter flavus Ellin428</name>
    <dbReference type="NCBI Taxonomy" id="497964"/>
    <lineage>
        <taxon>Bacteria</taxon>
        <taxon>Pseudomonadati</taxon>
        <taxon>Verrucomicrobiota</taxon>
        <taxon>Spartobacteria</taxon>
        <taxon>Chthoniobacterales</taxon>
        <taxon>Chthoniobacteraceae</taxon>
        <taxon>Chthoniobacter</taxon>
    </lineage>
</organism>
<feature type="domain" description="Spore protein YkvP/CgeB glycosyl transferase-like" evidence="1">
    <location>
        <begin position="187"/>
        <end position="344"/>
    </location>
</feature>